<keyword evidence="1" id="KW-1133">Transmembrane helix</keyword>
<keyword evidence="1" id="KW-0472">Membrane</keyword>
<dbReference type="Proteomes" id="UP001152320">
    <property type="component" value="Chromosome 10"/>
</dbReference>
<sequence length="66" mass="7470">MSGQEKLPRETISMNLNITWASSTHILLSQLTRYKVINLSSMHLHFILFSGDLLVWLTLAAILLTS</sequence>
<evidence type="ECO:0000313" key="2">
    <source>
        <dbReference type="EMBL" id="KAJ8034885.1"/>
    </source>
</evidence>
<dbReference type="AlphaFoldDB" id="A0A9Q1BY26"/>
<keyword evidence="3" id="KW-1185">Reference proteome</keyword>
<name>A0A9Q1BY26_HOLLE</name>
<reference evidence="2" key="1">
    <citation type="submission" date="2021-10" db="EMBL/GenBank/DDBJ databases">
        <title>Tropical sea cucumber genome reveals ecological adaptation and Cuvierian tubules defense mechanism.</title>
        <authorList>
            <person name="Chen T."/>
        </authorList>
    </citation>
    <scope>NUCLEOTIDE SEQUENCE</scope>
    <source>
        <strain evidence="2">Nanhai2018</strain>
        <tissue evidence="2">Muscle</tissue>
    </source>
</reference>
<accession>A0A9Q1BY26</accession>
<protein>
    <submittedName>
        <fullName evidence="2">Uncharacterized protein</fullName>
    </submittedName>
</protein>
<dbReference type="EMBL" id="JAIZAY010000010">
    <property type="protein sequence ID" value="KAJ8034885.1"/>
    <property type="molecule type" value="Genomic_DNA"/>
</dbReference>
<keyword evidence="1" id="KW-0812">Transmembrane</keyword>
<evidence type="ECO:0000256" key="1">
    <source>
        <dbReference type="SAM" id="Phobius"/>
    </source>
</evidence>
<organism evidence="2 3">
    <name type="scientific">Holothuria leucospilota</name>
    <name type="common">Black long sea cucumber</name>
    <name type="synonym">Mertensiothuria leucospilota</name>
    <dbReference type="NCBI Taxonomy" id="206669"/>
    <lineage>
        <taxon>Eukaryota</taxon>
        <taxon>Metazoa</taxon>
        <taxon>Echinodermata</taxon>
        <taxon>Eleutherozoa</taxon>
        <taxon>Echinozoa</taxon>
        <taxon>Holothuroidea</taxon>
        <taxon>Aspidochirotacea</taxon>
        <taxon>Aspidochirotida</taxon>
        <taxon>Holothuriidae</taxon>
        <taxon>Holothuria</taxon>
    </lineage>
</organism>
<evidence type="ECO:0000313" key="3">
    <source>
        <dbReference type="Proteomes" id="UP001152320"/>
    </source>
</evidence>
<feature type="transmembrane region" description="Helical" evidence="1">
    <location>
        <begin position="43"/>
        <end position="64"/>
    </location>
</feature>
<gene>
    <name evidence="2" type="ORF">HOLleu_21904</name>
</gene>
<proteinExistence type="predicted"/>
<comment type="caution">
    <text evidence="2">The sequence shown here is derived from an EMBL/GenBank/DDBJ whole genome shotgun (WGS) entry which is preliminary data.</text>
</comment>